<organism evidence="2 3">
    <name type="scientific">Aphidius gifuensis</name>
    <name type="common">Parasitoid wasp</name>
    <dbReference type="NCBI Taxonomy" id="684658"/>
    <lineage>
        <taxon>Eukaryota</taxon>
        <taxon>Metazoa</taxon>
        <taxon>Ecdysozoa</taxon>
        <taxon>Arthropoda</taxon>
        <taxon>Hexapoda</taxon>
        <taxon>Insecta</taxon>
        <taxon>Pterygota</taxon>
        <taxon>Neoptera</taxon>
        <taxon>Endopterygota</taxon>
        <taxon>Hymenoptera</taxon>
        <taxon>Apocrita</taxon>
        <taxon>Ichneumonoidea</taxon>
        <taxon>Braconidae</taxon>
        <taxon>Aphidiinae</taxon>
        <taxon>Aphidius</taxon>
    </lineage>
</organism>
<dbReference type="EMBL" id="JACMRX010000005">
    <property type="protein sequence ID" value="KAF7989598.1"/>
    <property type="molecule type" value="Genomic_DNA"/>
</dbReference>
<feature type="region of interest" description="Disordered" evidence="1">
    <location>
        <begin position="190"/>
        <end position="251"/>
    </location>
</feature>
<comment type="caution">
    <text evidence="2">The sequence shown here is derived from an EMBL/GenBank/DDBJ whole genome shotgun (WGS) entry which is preliminary data.</text>
</comment>
<feature type="region of interest" description="Disordered" evidence="1">
    <location>
        <begin position="267"/>
        <end position="288"/>
    </location>
</feature>
<dbReference type="AlphaFoldDB" id="A0A835CPX7"/>
<dbReference type="Proteomes" id="UP000639338">
    <property type="component" value="Unassembled WGS sequence"/>
</dbReference>
<evidence type="ECO:0000256" key="1">
    <source>
        <dbReference type="SAM" id="MobiDB-lite"/>
    </source>
</evidence>
<protein>
    <submittedName>
        <fullName evidence="2">Uncharacterized protein</fullName>
    </submittedName>
</protein>
<name>A0A835CPX7_APHGI</name>
<proteinExistence type="predicted"/>
<feature type="compositionally biased region" description="Low complexity" evidence="1">
    <location>
        <begin position="223"/>
        <end position="237"/>
    </location>
</feature>
<dbReference type="OrthoDB" id="7690453at2759"/>
<reference evidence="2 3" key="1">
    <citation type="submission" date="2020-08" db="EMBL/GenBank/DDBJ databases">
        <title>Aphidius gifuensis genome sequencing and assembly.</title>
        <authorList>
            <person name="Du Z."/>
        </authorList>
    </citation>
    <scope>NUCLEOTIDE SEQUENCE [LARGE SCALE GENOMIC DNA]</scope>
    <source>
        <strain evidence="2">YNYX2018</strain>
        <tissue evidence="2">Adults</tissue>
    </source>
</reference>
<evidence type="ECO:0000313" key="2">
    <source>
        <dbReference type="EMBL" id="KAF7989598.1"/>
    </source>
</evidence>
<keyword evidence="3" id="KW-1185">Reference proteome</keyword>
<feature type="compositionally biased region" description="Basic residues" evidence="1">
    <location>
        <begin position="202"/>
        <end position="216"/>
    </location>
</feature>
<accession>A0A835CPX7</accession>
<sequence length="288" mass="32903">MDRPTTKYTQDDRRKPSKFPSKFTCIVCNKETVSLVKLHEHQMYCHSRQELSMTLLSLHSYIYHKQYFETENHLNQNDLCRFYPFCSTLLTEKDENELGEWRALMLKVNDPKRVESKPQTIKMATMTSENHAQQSYKQTNELKTNHHSHGTPLSSTNTIMSSQFKQSNPSPIIPHDLTLAKTLADSNKINLKRLSPRESRARKLTTLRSTPLRKPRIGSAGKSSSTTTSLGLNLSLTKPSTDNDDTKQLSPSVSFLSKDNLALHDKETVDKSKWIPIPSADADKRNNQ</sequence>
<evidence type="ECO:0000313" key="3">
    <source>
        <dbReference type="Proteomes" id="UP000639338"/>
    </source>
</evidence>
<gene>
    <name evidence="2" type="ORF">HCN44_008272</name>
</gene>